<dbReference type="GO" id="GO:0016787">
    <property type="term" value="F:hydrolase activity"/>
    <property type="evidence" value="ECO:0007669"/>
    <property type="project" value="UniProtKB-KW"/>
</dbReference>
<feature type="domain" description="Lipase-like C-terminal" evidence="6">
    <location>
        <begin position="70"/>
        <end position="334"/>
    </location>
</feature>
<dbReference type="PANTHER" id="PTHR34043:SF3">
    <property type="entry name" value="ALPHA_BETA-HYDROLASES SUPERFAMILY PROTEIN"/>
    <property type="match status" value="1"/>
</dbReference>
<organism evidence="7 8">
    <name type="scientific">Camellia sinensis</name>
    <name type="common">Tea plant</name>
    <name type="synonym">Thea sinensis</name>
    <dbReference type="NCBI Taxonomy" id="4442"/>
    <lineage>
        <taxon>Eukaryota</taxon>
        <taxon>Viridiplantae</taxon>
        <taxon>Streptophyta</taxon>
        <taxon>Embryophyta</taxon>
        <taxon>Tracheophyta</taxon>
        <taxon>Spermatophyta</taxon>
        <taxon>Magnoliopsida</taxon>
        <taxon>eudicotyledons</taxon>
        <taxon>Gunneridae</taxon>
        <taxon>Pentapetalae</taxon>
        <taxon>asterids</taxon>
        <taxon>Ericales</taxon>
        <taxon>Theaceae</taxon>
        <taxon>Camellia</taxon>
    </lineage>
</organism>
<keyword evidence="5" id="KW-0443">Lipid metabolism</keyword>
<reference evidence="7 8" key="2">
    <citation type="submission" date="2020-07" db="EMBL/GenBank/DDBJ databases">
        <title>Genome assembly of wild tea tree DASZ reveals pedigree and selection history of tea varieties.</title>
        <authorList>
            <person name="Zhang W."/>
        </authorList>
    </citation>
    <scope>NUCLEOTIDE SEQUENCE [LARGE SCALE GENOMIC DNA]</scope>
    <source>
        <strain evidence="8">cv. G240</strain>
        <tissue evidence="7">Leaf</tissue>
    </source>
</reference>
<sequence length="471" mass="53580">MIRLWIFALQLSELFVSSLVHLLYGFYIFSTAVAGDLSQALNEYIFKPNVNIGIKEEVSKGSTSSDGLPPIVLVHGIFGFGKGRLGGLSYFAGAEKKDERVLVPDLGSLTSIYDRARELFYYLKGGQVDYSEEHSKAYGHSQFGRIYEQGHYPEWDEDHPIHFVGHSAGGQVVRVLQQMLADKAFKGHETSENWVLSITSLSGAFNGTTRTYLDGMQPGDGRTMKPICLLQLCRLGVIVYDWIDFPWLKAYYNFGFDHFNMSWKKMGVWGLVDCLMGNSGPFASGDWILPDLTIQGSVRLNSHLHTFPNTYYFSYATKRTRQIMGVTVPSSILGVHPMLFIRVLQMSQWSHPPDSTPPYKGYRDEDWWDNDGALNTVSMTHPRLPVEHPSQLVVKNSDCQPFQPGICSNRDHSFPECRYYKIVEGDHILFIINRERAGVQFDLIYDSIFERCRKHAFRKTPPTLPNHQAHQ</sequence>
<dbReference type="InterPro" id="IPR029058">
    <property type="entry name" value="AB_hydrolase_fold"/>
</dbReference>
<keyword evidence="3" id="KW-0732">Signal</keyword>
<dbReference type="SUPFAM" id="SSF53474">
    <property type="entry name" value="alpha/beta-Hydrolases"/>
    <property type="match status" value="1"/>
</dbReference>
<proteinExistence type="predicted"/>
<evidence type="ECO:0000256" key="3">
    <source>
        <dbReference type="ARBA" id="ARBA00022729"/>
    </source>
</evidence>
<comment type="caution">
    <text evidence="7">The sequence shown here is derived from an EMBL/GenBank/DDBJ whole genome shotgun (WGS) entry which is preliminary data.</text>
</comment>
<evidence type="ECO:0000256" key="5">
    <source>
        <dbReference type="ARBA" id="ARBA00023098"/>
    </source>
</evidence>
<accession>A0A7J7GKZ9</accession>
<dbReference type="GO" id="GO:0005576">
    <property type="term" value="C:extracellular region"/>
    <property type="evidence" value="ECO:0007669"/>
    <property type="project" value="UniProtKB-SubCell"/>
</dbReference>
<evidence type="ECO:0000259" key="6">
    <source>
        <dbReference type="Pfam" id="PF24708"/>
    </source>
</evidence>
<gene>
    <name evidence="7" type="ORF">HYC85_021253</name>
</gene>
<dbReference type="Gene3D" id="3.40.50.1820">
    <property type="entry name" value="alpha/beta hydrolase"/>
    <property type="match status" value="1"/>
</dbReference>
<dbReference type="Proteomes" id="UP000593564">
    <property type="component" value="Unassembled WGS sequence"/>
</dbReference>
<evidence type="ECO:0000256" key="1">
    <source>
        <dbReference type="ARBA" id="ARBA00004613"/>
    </source>
</evidence>
<keyword evidence="4" id="KW-0378">Hydrolase</keyword>
<keyword evidence="8" id="KW-1185">Reference proteome</keyword>
<dbReference type="AlphaFoldDB" id="A0A7J7GKZ9"/>
<evidence type="ECO:0000313" key="8">
    <source>
        <dbReference type="Proteomes" id="UP000593564"/>
    </source>
</evidence>
<dbReference type="Pfam" id="PF24708">
    <property type="entry name" value="Lip_C"/>
    <property type="match status" value="1"/>
</dbReference>
<dbReference type="PANTHER" id="PTHR34043">
    <property type="entry name" value="ALPHA/BETA-HYDROLASES SUPERFAMILY PROTEIN"/>
    <property type="match status" value="1"/>
</dbReference>
<evidence type="ECO:0000256" key="2">
    <source>
        <dbReference type="ARBA" id="ARBA00022525"/>
    </source>
</evidence>
<dbReference type="EMBL" id="JACBKZ010000010">
    <property type="protein sequence ID" value="KAF5940086.1"/>
    <property type="molecule type" value="Genomic_DNA"/>
</dbReference>
<evidence type="ECO:0000313" key="7">
    <source>
        <dbReference type="EMBL" id="KAF5940086.1"/>
    </source>
</evidence>
<name>A0A7J7GKZ9_CAMSI</name>
<comment type="subcellular location">
    <subcellularLocation>
        <location evidence="1">Secreted</location>
    </subcellularLocation>
</comment>
<evidence type="ECO:0000256" key="4">
    <source>
        <dbReference type="ARBA" id="ARBA00022801"/>
    </source>
</evidence>
<dbReference type="GO" id="GO:0006629">
    <property type="term" value="P:lipid metabolic process"/>
    <property type="evidence" value="ECO:0007669"/>
    <property type="project" value="UniProtKB-KW"/>
</dbReference>
<keyword evidence="2" id="KW-0964">Secreted</keyword>
<reference evidence="8" key="1">
    <citation type="journal article" date="2020" name="Nat. Commun.">
        <title>Genome assembly of wild tea tree DASZ reveals pedigree and selection history of tea varieties.</title>
        <authorList>
            <person name="Zhang W."/>
            <person name="Zhang Y."/>
            <person name="Qiu H."/>
            <person name="Guo Y."/>
            <person name="Wan H."/>
            <person name="Zhang X."/>
            <person name="Scossa F."/>
            <person name="Alseekh S."/>
            <person name="Zhang Q."/>
            <person name="Wang P."/>
            <person name="Xu L."/>
            <person name="Schmidt M.H."/>
            <person name="Jia X."/>
            <person name="Li D."/>
            <person name="Zhu A."/>
            <person name="Guo F."/>
            <person name="Chen W."/>
            <person name="Ni D."/>
            <person name="Usadel B."/>
            <person name="Fernie A.R."/>
            <person name="Wen W."/>
        </authorList>
    </citation>
    <scope>NUCLEOTIDE SEQUENCE [LARGE SCALE GENOMIC DNA]</scope>
    <source>
        <strain evidence="8">cv. G240</strain>
    </source>
</reference>
<dbReference type="InterPro" id="IPR056304">
    <property type="entry name" value="Lip-like_C"/>
</dbReference>
<protein>
    <recommendedName>
        <fullName evidence="6">Lipase-like C-terminal domain-containing protein</fullName>
    </recommendedName>
</protein>